<dbReference type="InterPro" id="IPR034660">
    <property type="entry name" value="DinB/YfiT-like"/>
</dbReference>
<dbReference type="InterPro" id="IPR017517">
    <property type="entry name" value="Maleyloyr_isom"/>
</dbReference>
<name>A0A3M2LEH3_9NOCA</name>
<protein>
    <submittedName>
        <fullName evidence="2">TIGR03086 family protein</fullName>
    </submittedName>
</protein>
<feature type="domain" description="Mycothiol-dependent maleylpyruvate isomerase metal-binding" evidence="1">
    <location>
        <begin position="21"/>
        <end position="145"/>
    </location>
</feature>
<reference evidence="2 3" key="1">
    <citation type="submission" date="2018-10" db="EMBL/GenBank/DDBJ databases">
        <title>Isolation from cow dung.</title>
        <authorList>
            <person name="Ling L."/>
        </authorList>
    </citation>
    <scope>NUCLEOTIDE SEQUENCE [LARGE SCALE GENOMIC DNA]</scope>
    <source>
        <strain evidence="2 3">NEAU-LL90</strain>
    </source>
</reference>
<comment type="caution">
    <text evidence="2">The sequence shown here is derived from an EMBL/GenBank/DDBJ whole genome shotgun (WGS) entry which is preliminary data.</text>
</comment>
<evidence type="ECO:0000313" key="3">
    <source>
        <dbReference type="Proteomes" id="UP000279275"/>
    </source>
</evidence>
<sequence>MNDTIHAEPATALAPVWRTVLADSHRALAEVVAGIADDQWNLPTPCAEWTVTQVIQHAAADQLAFAQALGVGAGPAYDPFAPSGSLTGTAADLVTAALDEATTAWATVTDTAEAVPTPLPHGALPTPVAAVLCALDAAVHAWDLAVATGQPSPLTDELAAHLLTAATGTIEPLRQWGAYGPVVAGTEGSATGALLNYLGRDARN</sequence>
<dbReference type="EMBL" id="RFFH01000001">
    <property type="protein sequence ID" value="RMI34983.1"/>
    <property type="molecule type" value="Genomic_DNA"/>
</dbReference>
<dbReference type="OrthoDB" id="5185819at2"/>
<keyword evidence="3" id="KW-1185">Reference proteome</keyword>
<evidence type="ECO:0000259" key="1">
    <source>
        <dbReference type="Pfam" id="PF11716"/>
    </source>
</evidence>
<dbReference type="RefSeq" id="WP_122185955.1">
    <property type="nucleotide sequence ID" value="NZ_RFFH01000001.1"/>
</dbReference>
<dbReference type="GO" id="GO:0046872">
    <property type="term" value="F:metal ion binding"/>
    <property type="evidence" value="ECO:0007669"/>
    <property type="project" value="InterPro"/>
</dbReference>
<organism evidence="2 3">
    <name type="scientific">Nocardia stercoris</name>
    <dbReference type="NCBI Taxonomy" id="2483361"/>
    <lineage>
        <taxon>Bacteria</taxon>
        <taxon>Bacillati</taxon>
        <taxon>Actinomycetota</taxon>
        <taxon>Actinomycetes</taxon>
        <taxon>Mycobacteriales</taxon>
        <taxon>Nocardiaceae</taxon>
        <taxon>Nocardia</taxon>
    </lineage>
</organism>
<dbReference type="SUPFAM" id="SSF109854">
    <property type="entry name" value="DinB/YfiT-like putative metalloenzymes"/>
    <property type="match status" value="1"/>
</dbReference>
<dbReference type="NCBIfam" id="TIGR03083">
    <property type="entry name" value="maleylpyruvate isomerase family mycothiol-dependent enzyme"/>
    <property type="match status" value="1"/>
</dbReference>
<dbReference type="Gene3D" id="1.20.120.450">
    <property type="entry name" value="dinb family like domain"/>
    <property type="match status" value="1"/>
</dbReference>
<accession>A0A3M2LEH3</accession>
<dbReference type="InterPro" id="IPR017520">
    <property type="entry name" value="CHP03086"/>
</dbReference>
<dbReference type="AlphaFoldDB" id="A0A3M2LEH3"/>
<dbReference type="InterPro" id="IPR024344">
    <property type="entry name" value="MDMPI_metal-binding"/>
</dbReference>
<gene>
    <name evidence="2" type="ORF">EBN03_01120</name>
</gene>
<dbReference type="Proteomes" id="UP000279275">
    <property type="component" value="Unassembled WGS sequence"/>
</dbReference>
<evidence type="ECO:0000313" key="2">
    <source>
        <dbReference type="EMBL" id="RMI34983.1"/>
    </source>
</evidence>
<proteinExistence type="predicted"/>
<dbReference type="NCBIfam" id="TIGR03086">
    <property type="entry name" value="TIGR03086 family metal-binding protein"/>
    <property type="match status" value="1"/>
</dbReference>
<dbReference type="Pfam" id="PF11716">
    <property type="entry name" value="MDMPI_N"/>
    <property type="match status" value="1"/>
</dbReference>